<proteinExistence type="predicted"/>
<name>A0A1I5NFB1_9BACT</name>
<protein>
    <submittedName>
        <fullName evidence="3">Diadenosine tetraphosphate (Ap4A) hydrolase</fullName>
    </submittedName>
</protein>
<feature type="domain" description="HIT" evidence="2">
    <location>
        <begin position="1"/>
        <end position="88"/>
    </location>
</feature>
<dbReference type="Pfam" id="PF01230">
    <property type="entry name" value="HIT"/>
    <property type="match status" value="1"/>
</dbReference>
<evidence type="ECO:0000313" key="4">
    <source>
        <dbReference type="Proteomes" id="UP000199227"/>
    </source>
</evidence>
<evidence type="ECO:0000259" key="2">
    <source>
        <dbReference type="PROSITE" id="PS51084"/>
    </source>
</evidence>
<keyword evidence="3" id="KW-0378">Hydrolase</keyword>
<evidence type="ECO:0000256" key="1">
    <source>
        <dbReference type="PROSITE-ProRule" id="PRU00464"/>
    </source>
</evidence>
<gene>
    <name evidence="3" type="ORF">SAMN05216234_11024</name>
</gene>
<keyword evidence="4" id="KW-1185">Reference proteome</keyword>
<dbReference type="PROSITE" id="PS51084">
    <property type="entry name" value="HIT_2"/>
    <property type="match status" value="1"/>
</dbReference>
<dbReference type="SUPFAM" id="SSF54197">
    <property type="entry name" value="HIT-like"/>
    <property type="match status" value="1"/>
</dbReference>
<dbReference type="InterPro" id="IPR011146">
    <property type="entry name" value="HIT-like"/>
</dbReference>
<dbReference type="Gene3D" id="3.30.428.10">
    <property type="entry name" value="HIT-like"/>
    <property type="match status" value="1"/>
</dbReference>
<sequence>MIYEDKDFMIEWEESEVPWIKIFVKEKYKEITDMPKTLRLKLWKLSETVETALREKFKPDKINLASFGNYVPQVHIHIMARFSTDSFFPEPMWGKIERKGTYIFKDEDKVDFEKYLIEKIENLV</sequence>
<dbReference type="GO" id="GO:0016787">
    <property type="term" value="F:hydrolase activity"/>
    <property type="evidence" value="ECO:0007669"/>
    <property type="project" value="UniProtKB-KW"/>
</dbReference>
<dbReference type="STRING" id="223786.SAMN05216234_11024"/>
<accession>A0A1I5NFB1</accession>
<dbReference type="OrthoDB" id="9799145at2"/>
<comment type="caution">
    <text evidence="1">Lacks conserved residue(s) required for the propagation of feature annotation.</text>
</comment>
<evidence type="ECO:0000313" key="3">
    <source>
        <dbReference type="EMBL" id="SFP20417.1"/>
    </source>
</evidence>
<dbReference type="Proteomes" id="UP000199227">
    <property type="component" value="Unassembled WGS sequence"/>
</dbReference>
<organism evidence="3 4">
    <name type="scientific">Hydrogenimonas thermophila</name>
    <dbReference type="NCBI Taxonomy" id="223786"/>
    <lineage>
        <taxon>Bacteria</taxon>
        <taxon>Pseudomonadati</taxon>
        <taxon>Campylobacterota</taxon>
        <taxon>Epsilonproteobacteria</taxon>
        <taxon>Campylobacterales</taxon>
        <taxon>Hydrogenimonadaceae</taxon>
        <taxon>Hydrogenimonas</taxon>
    </lineage>
</organism>
<dbReference type="InterPro" id="IPR036265">
    <property type="entry name" value="HIT-like_sf"/>
</dbReference>
<dbReference type="AlphaFoldDB" id="A0A1I5NFB1"/>
<dbReference type="RefSeq" id="WP_092911724.1">
    <property type="nucleotide sequence ID" value="NZ_CP136592.1"/>
</dbReference>
<dbReference type="EMBL" id="FOXB01000010">
    <property type="protein sequence ID" value="SFP20417.1"/>
    <property type="molecule type" value="Genomic_DNA"/>
</dbReference>
<reference evidence="3 4" key="1">
    <citation type="submission" date="2016-10" db="EMBL/GenBank/DDBJ databases">
        <authorList>
            <person name="de Groot N.N."/>
        </authorList>
    </citation>
    <scope>NUCLEOTIDE SEQUENCE [LARGE SCALE GENOMIC DNA]</scope>
    <source>
        <strain evidence="3 4">EP1-55-1</strain>
    </source>
</reference>